<protein>
    <recommendedName>
        <fullName evidence="2">Uridine phosphorylase</fullName>
        <ecNumber evidence="1">2.4.2.3</ecNumber>
    </recommendedName>
</protein>
<dbReference type="PANTHER" id="PTHR43691">
    <property type="entry name" value="URIDINE PHOSPHORYLASE"/>
    <property type="match status" value="1"/>
</dbReference>
<dbReference type="CDD" id="cd09007">
    <property type="entry name" value="NP-I_spr0068"/>
    <property type="match status" value="1"/>
</dbReference>
<evidence type="ECO:0000313" key="5">
    <source>
        <dbReference type="EMBL" id="MEE6128372.1"/>
    </source>
</evidence>
<dbReference type="RefSeq" id="WP_241309416.1">
    <property type="nucleotide sequence ID" value="NZ_JAKYXJ010000002.1"/>
</dbReference>
<evidence type="ECO:0000313" key="6">
    <source>
        <dbReference type="Proteomes" id="UP001350005"/>
    </source>
</evidence>
<proteinExistence type="predicted"/>
<accession>A0ABU7R0M9</accession>
<evidence type="ECO:0000256" key="1">
    <source>
        <dbReference type="ARBA" id="ARBA00011888"/>
    </source>
</evidence>
<sequence>MAVPVFPKKYLQKVALTPKDHFSADIDSFLQHKPIHSVIFCYEEYLMEFIKANYKNESGRFWTADIHILQGEFQGIAVVGNFGIGGPASTHLLEILISQGIKNHIMIGHAGCLQKDLPIGSMILCEKAVRDEGLSYHYLPDEMFAYASTSMTAAIDRTLNSIKTTYKTGSSWTIDSMYRETADEIAYYSKLGIDTVEMEAASMFAVGQFRNVSVGAIFVVSDIVAFEEWDAHINSVDTQTALKDAFTVSARTLKNLQTE</sequence>
<comment type="caution">
    <text evidence="5">The sequence shown here is derived from an EMBL/GenBank/DDBJ whole genome shotgun (WGS) entry which is preliminary data.</text>
</comment>
<evidence type="ECO:0000256" key="3">
    <source>
        <dbReference type="ARBA" id="ARBA00048447"/>
    </source>
</evidence>
<keyword evidence="6" id="KW-1185">Reference proteome</keyword>
<dbReference type="EMBL" id="JAZGJU010000026">
    <property type="protein sequence ID" value="MEE6128372.1"/>
    <property type="molecule type" value="Genomic_DNA"/>
</dbReference>
<comment type="catalytic activity">
    <reaction evidence="3">
        <text>uridine + phosphate = alpha-D-ribose 1-phosphate + uracil</text>
        <dbReference type="Rhea" id="RHEA:24388"/>
        <dbReference type="ChEBI" id="CHEBI:16704"/>
        <dbReference type="ChEBI" id="CHEBI:17568"/>
        <dbReference type="ChEBI" id="CHEBI:43474"/>
        <dbReference type="ChEBI" id="CHEBI:57720"/>
        <dbReference type="EC" id="2.4.2.3"/>
    </reaction>
</comment>
<dbReference type="Gene3D" id="3.40.50.1580">
    <property type="entry name" value="Nucleoside phosphorylase domain"/>
    <property type="match status" value="1"/>
</dbReference>
<name>A0ABU7R0M9_9FLAO</name>
<gene>
    <name evidence="5" type="ORF">V2E39_13340</name>
</gene>
<feature type="domain" description="Nucleoside phosphorylase" evidence="4">
    <location>
        <begin position="63"/>
        <end position="233"/>
    </location>
</feature>
<dbReference type="EC" id="2.4.2.3" evidence="1"/>
<dbReference type="InterPro" id="IPR035994">
    <property type="entry name" value="Nucleoside_phosphorylase_sf"/>
</dbReference>
<dbReference type="InterPro" id="IPR000845">
    <property type="entry name" value="Nucleoside_phosphorylase_d"/>
</dbReference>
<evidence type="ECO:0000256" key="2">
    <source>
        <dbReference type="ARBA" id="ARBA00021980"/>
    </source>
</evidence>
<dbReference type="PANTHER" id="PTHR43691:SF11">
    <property type="entry name" value="FI09636P-RELATED"/>
    <property type="match status" value="1"/>
</dbReference>
<dbReference type="SUPFAM" id="SSF53167">
    <property type="entry name" value="Purine and uridine phosphorylases"/>
    <property type="match status" value="1"/>
</dbReference>
<organism evidence="5 6">
    <name type="scientific">Chryseobacterium arthrosphaerae</name>
    <dbReference type="NCBI Taxonomy" id="651561"/>
    <lineage>
        <taxon>Bacteria</taxon>
        <taxon>Pseudomonadati</taxon>
        <taxon>Bacteroidota</taxon>
        <taxon>Flavobacteriia</taxon>
        <taxon>Flavobacteriales</taxon>
        <taxon>Weeksellaceae</taxon>
        <taxon>Chryseobacterium group</taxon>
        <taxon>Chryseobacterium</taxon>
    </lineage>
</organism>
<dbReference type="Proteomes" id="UP001350005">
    <property type="component" value="Unassembled WGS sequence"/>
</dbReference>
<evidence type="ECO:0000259" key="4">
    <source>
        <dbReference type="Pfam" id="PF01048"/>
    </source>
</evidence>
<dbReference type="Pfam" id="PF01048">
    <property type="entry name" value="PNP_UDP_1"/>
    <property type="match status" value="1"/>
</dbReference>
<reference evidence="5 6" key="1">
    <citation type="submission" date="2024-01" db="EMBL/GenBank/DDBJ databases">
        <title>Whole genome of Chryseobacterium arthrosphaerae NNCa 2741.</title>
        <authorList>
            <person name="Boriskina E.V."/>
            <person name="Gordinskaya N.A."/>
            <person name="Kropotov V.S."/>
            <person name="Alekseeva A.E."/>
            <person name="Makhova M.A."/>
            <person name="Kryazhev D.V."/>
            <person name="Shkurkina I.S."/>
        </authorList>
    </citation>
    <scope>NUCLEOTIDE SEQUENCE [LARGE SCALE GENOMIC DNA]</scope>
    <source>
        <strain evidence="5 6">NNCa 2741</strain>
    </source>
</reference>